<dbReference type="EMBL" id="CAJFCJ010000001">
    <property type="protein sequence ID" value="CAD5111218.1"/>
    <property type="molecule type" value="Genomic_DNA"/>
</dbReference>
<feature type="compositionally biased region" description="Basic and acidic residues" evidence="2">
    <location>
        <begin position="90"/>
        <end position="103"/>
    </location>
</feature>
<organism evidence="3 4">
    <name type="scientific">Dimorphilus gyrociliatus</name>
    <dbReference type="NCBI Taxonomy" id="2664684"/>
    <lineage>
        <taxon>Eukaryota</taxon>
        <taxon>Metazoa</taxon>
        <taxon>Spiralia</taxon>
        <taxon>Lophotrochozoa</taxon>
        <taxon>Annelida</taxon>
        <taxon>Polychaeta</taxon>
        <taxon>Polychaeta incertae sedis</taxon>
        <taxon>Dinophilidae</taxon>
        <taxon>Dimorphilus</taxon>
    </lineage>
</organism>
<evidence type="ECO:0000313" key="4">
    <source>
        <dbReference type="Proteomes" id="UP000549394"/>
    </source>
</evidence>
<sequence>MSRSSTASGGRKWTALKRKTMVTSALGNKLRKKPGTPDKTTTPGTEANAEEEKKVIVNEEILRLAIKHEDLVKLRKEEKTPEPTQPLREISIRRERPEKEWKKPPSKRIAVAKEAPNDAPLRPYNLKDGAGPRFDHFGRIVPHSILGDAYTYQRNAIETGQWPNGAVIEYPVQEMKVKNEKKRERKIAFEEEEHKALENWEKKMRERRRQQGYLSKLLNKKPENLVMNQADGYKKTQERRDIIDKALPLVEDGKGYRYKSEFWNQHEWFGGEETGIFAALSESQKGNHQPIEKVGVPRTVMREKGIDPLLPPSTPSSKPWHQTQYLKKRQEQLAELVREIDPYDPQFQTLEVIGSNKPVEIDRLELKSRETTFTRSENQMGDIGDILTDDPLAGIPDIPAPVQGPSIVIEGKQLDWEGDSHSKSDETALVARVVFECISGERKTEMFQVKNNGSTAIYYNWNKIEKSNPFDQVNRKIQRFYFNTNGGVILPGDTKRFPIVFKSSNYGIFSETWQFHTHPVVASGASIFVTLKGVALQVDKYEKERKDLEIMLTHKEAEETVGMILESILNGVRTPERPATPIDAYLTEAEEFKRKNPTLLYSSDTIEKLKLIYKSTLPPTETEEARVEYVLAILLKLQAILSIPEEEDRKQDILSQFNQHVFALSLKPVTPISELLYQHAYSIICDMVDRISSTVSGVRHQLGLPDTDTGDSVSLNPLQPELEMADSLVSLSSDGEGKKQSAPSGGKKGVKEKPSKGGKEVG</sequence>
<name>A0A7I8V502_9ANNE</name>
<proteinExistence type="predicted"/>
<dbReference type="InterPro" id="IPR013783">
    <property type="entry name" value="Ig-like_fold"/>
</dbReference>
<keyword evidence="1" id="KW-0175">Coiled coil</keyword>
<dbReference type="AlphaFoldDB" id="A0A7I8V502"/>
<feature type="compositionally biased region" description="Basic and acidic residues" evidence="2">
    <location>
        <begin position="749"/>
        <end position="762"/>
    </location>
</feature>
<evidence type="ECO:0000256" key="1">
    <source>
        <dbReference type="SAM" id="Coils"/>
    </source>
</evidence>
<dbReference type="Pfam" id="PF14646">
    <property type="entry name" value="MYCBPAP"/>
    <property type="match status" value="1"/>
</dbReference>
<keyword evidence="4" id="KW-1185">Reference proteome</keyword>
<dbReference type="Gene3D" id="2.60.40.10">
    <property type="entry name" value="Immunoglobulins"/>
    <property type="match status" value="1"/>
</dbReference>
<feature type="region of interest" description="Disordered" evidence="2">
    <location>
        <begin position="726"/>
        <end position="762"/>
    </location>
</feature>
<accession>A0A7I8V502</accession>
<feature type="region of interest" description="Disordered" evidence="2">
    <location>
        <begin position="76"/>
        <end position="108"/>
    </location>
</feature>
<comment type="caution">
    <text evidence="3">The sequence shown here is derived from an EMBL/GenBank/DDBJ whole genome shotgun (WGS) entry which is preliminary data.</text>
</comment>
<dbReference type="PANTHER" id="PTHR48421:SF1">
    <property type="entry name" value="MYCBP-ASSOCIATED PROTEIN"/>
    <property type="match status" value="1"/>
</dbReference>
<feature type="region of interest" description="Disordered" evidence="2">
    <location>
        <begin position="1"/>
        <end position="52"/>
    </location>
</feature>
<protein>
    <submittedName>
        <fullName evidence="3">DgyrCDS550</fullName>
    </submittedName>
</protein>
<dbReference type="OrthoDB" id="10263316at2759"/>
<evidence type="ECO:0000256" key="2">
    <source>
        <dbReference type="SAM" id="MobiDB-lite"/>
    </source>
</evidence>
<dbReference type="PANTHER" id="PTHR48421">
    <property type="entry name" value="MYCBP-ASSOCIATED PROTEIN"/>
    <property type="match status" value="1"/>
</dbReference>
<gene>
    <name evidence="3" type="ORF">DGYR_LOCUS541</name>
</gene>
<reference evidence="3 4" key="1">
    <citation type="submission" date="2020-08" db="EMBL/GenBank/DDBJ databases">
        <authorList>
            <person name="Hejnol A."/>
        </authorList>
    </citation>
    <scope>NUCLEOTIDE SEQUENCE [LARGE SCALE GENOMIC DNA]</scope>
</reference>
<evidence type="ECO:0000313" key="3">
    <source>
        <dbReference type="EMBL" id="CAD5111218.1"/>
    </source>
</evidence>
<feature type="coiled-coil region" evidence="1">
    <location>
        <begin position="531"/>
        <end position="558"/>
    </location>
</feature>
<dbReference type="Proteomes" id="UP000549394">
    <property type="component" value="Unassembled WGS sequence"/>
</dbReference>
<dbReference type="InterPro" id="IPR032707">
    <property type="entry name" value="MYCBPAP"/>
</dbReference>